<proteinExistence type="predicted"/>
<dbReference type="AlphaFoldDB" id="A0A7W2EHT2"/>
<gene>
    <name evidence="1" type="ORF">H3H36_12580</name>
</gene>
<keyword evidence="2" id="KW-1185">Reference proteome</keyword>
<reference evidence="1 2" key="1">
    <citation type="submission" date="2020-07" db="EMBL/GenBank/DDBJ databases">
        <title>Novel species isolated from subtropical streams in China.</title>
        <authorList>
            <person name="Lu H."/>
        </authorList>
    </citation>
    <scope>NUCLEOTIDE SEQUENCE [LARGE SCALE GENOMIC DNA]</scope>
    <source>
        <strain evidence="1 2">FT3S</strain>
    </source>
</reference>
<accession>A0A7W2EHT2</accession>
<dbReference type="EMBL" id="JACEZS010000009">
    <property type="protein sequence ID" value="MBA5606189.1"/>
    <property type="molecule type" value="Genomic_DNA"/>
</dbReference>
<organism evidence="1 2">
    <name type="scientific">Rugamonas fusca</name>
    <dbReference type="NCBI Taxonomy" id="2758568"/>
    <lineage>
        <taxon>Bacteria</taxon>
        <taxon>Pseudomonadati</taxon>
        <taxon>Pseudomonadota</taxon>
        <taxon>Betaproteobacteria</taxon>
        <taxon>Burkholderiales</taxon>
        <taxon>Oxalobacteraceae</taxon>
        <taxon>Telluria group</taxon>
        <taxon>Rugamonas</taxon>
    </lineage>
</organism>
<sequence>MIGTAILLSAAGVASLLWASRSGPLLPLPFSARSAQWKAWRQRFPHAPREAVADFLAMFCAAFALRSYEKALLSPDDRVLGIHRALYPGEGSADSPQLAALASSLRQRYGLAVGEAWDEEVTLAALFELTGHGGMPLALARRA</sequence>
<protein>
    <submittedName>
        <fullName evidence="1">Uncharacterized protein</fullName>
    </submittedName>
</protein>
<dbReference type="RefSeq" id="WP_182218010.1">
    <property type="nucleotide sequence ID" value="NZ_JACEZS010000009.1"/>
</dbReference>
<name>A0A7W2EHT2_9BURK</name>
<evidence type="ECO:0000313" key="2">
    <source>
        <dbReference type="Proteomes" id="UP000566711"/>
    </source>
</evidence>
<evidence type="ECO:0000313" key="1">
    <source>
        <dbReference type="EMBL" id="MBA5606189.1"/>
    </source>
</evidence>
<dbReference type="Proteomes" id="UP000566711">
    <property type="component" value="Unassembled WGS sequence"/>
</dbReference>
<comment type="caution">
    <text evidence="1">The sequence shown here is derived from an EMBL/GenBank/DDBJ whole genome shotgun (WGS) entry which is preliminary data.</text>
</comment>